<dbReference type="AlphaFoldDB" id="Q0BI33"/>
<gene>
    <name evidence="1" type="ordered locus">Bamb_0631</name>
</gene>
<keyword evidence="2" id="KW-1185">Reference proteome</keyword>
<sequence length="93" mass="10831">MTPRLASRTATRYKFRINFFDEPNLRHVRQVLFLLFLASQTAGGSRGLMAREAQPKFPKNRRRTRRFFFALRQPVAAAAVPRPRSTPLNCLNR</sequence>
<protein>
    <submittedName>
        <fullName evidence="1">Uncharacterized protein</fullName>
    </submittedName>
</protein>
<dbReference type="Proteomes" id="UP000000662">
    <property type="component" value="Chromosome 1"/>
</dbReference>
<name>Q0BI33_BURCM</name>
<organism evidence="1 2">
    <name type="scientific">Burkholderia ambifaria (strain ATCC BAA-244 / DSM 16087 / CCUG 44356 / LMG 19182 / AMMD)</name>
    <name type="common">Burkholderia cepacia (strain AMMD)</name>
    <dbReference type="NCBI Taxonomy" id="339670"/>
    <lineage>
        <taxon>Bacteria</taxon>
        <taxon>Pseudomonadati</taxon>
        <taxon>Pseudomonadota</taxon>
        <taxon>Betaproteobacteria</taxon>
        <taxon>Burkholderiales</taxon>
        <taxon>Burkholderiaceae</taxon>
        <taxon>Burkholderia</taxon>
        <taxon>Burkholderia cepacia complex</taxon>
    </lineage>
</organism>
<accession>Q0BI33</accession>
<proteinExistence type="predicted"/>
<reference evidence="1" key="1">
    <citation type="submission" date="2009-01" db="EMBL/GenBank/DDBJ databases">
        <title>Complete sequence of Chromosome 1 of Burkholderia cepacia AMMD.</title>
        <authorList>
            <consortium name="US DOE Joint Genome Institute"/>
            <person name="Copeland A."/>
            <person name="Lucas S."/>
            <person name="Lapidus A."/>
            <person name="Barry K."/>
            <person name="Detter J.C."/>
            <person name="Glavina del Rio T."/>
            <person name="Hammon N."/>
            <person name="Israni S."/>
            <person name="Pitluck S."/>
            <person name="Bruce D."/>
            <person name="Chain P."/>
            <person name="Malfatti S."/>
            <person name="Shin M."/>
            <person name="Vergez L."/>
            <person name="Schmutz J."/>
            <person name="Larimer F."/>
            <person name="Land M."/>
            <person name="Hauser L."/>
            <person name="Kyrpides N."/>
            <person name="Kim E."/>
            <person name="Parke J."/>
            <person name="Coenye T."/>
            <person name="Konstantinidis K."/>
            <person name="Ramette A."/>
            <person name="Tiedje J."/>
            <person name="Richardson P."/>
        </authorList>
    </citation>
    <scope>NUCLEOTIDE SEQUENCE [LARGE SCALE GENOMIC DNA]</scope>
    <source>
        <strain evidence="1">AMMD</strain>
    </source>
</reference>
<dbReference type="EMBL" id="CP000440">
    <property type="protein sequence ID" value="ABI86190.1"/>
    <property type="molecule type" value="Genomic_DNA"/>
</dbReference>
<dbReference type="KEGG" id="bam:Bamb_0631"/>
<evidence type="ECO:0000313" key="1">
    <source>
        <dbReference type="EMBL" id="ABI86190.1"/>
    </source>
</evidence>
<evidence type="ECO:0000313" key="2">
    <source>
        <dbReference type="Proteomes" id="UP000000662"/>
    </source>
</evidence>